<reference evidence="1" key="1">
    <citation type="submission" date="2014-09" db="EMBL/GenBank/DDBJ databases">
        <authorList>
            <person name="Magalhaes I.L.F."/>
            <person name="Oliveira U."/>
            <person name="Santos F.R."/>
            <person name="Vidigal T.H.D.A."/>
            <person name="Brescovit A.D."/>
            <person name="Santos A.J."/>
        </authorList>
    </citation>
    <scope>NUCLEOTIDE SEQUENCE</scope>
    <source>
        <tissue evidence="1">Shoot tissue taken approximately 20 cm above the soil surface</tissue>
    </source>
</reference>
<dbReference type="EMBL" id="GBRH01163788">
    <property type="protein sequence ID" value="JAE34108.1"/>
    <property type="molecule type" value="Transcribed_RNA"/>
</dbReference>
<name>A0A0A9HMM0_ARUDO</name>
<reference evidence="1" key="2">
    <citation type="journal article" date="2015" name="Data Brief">
        <title>Shoot transcriptome of the giant reed, Arundo donax.</title>
        <authorList>
            <person name="Barrero R.A."/>
            <person name="Guerrero F.D."/>
            <person name="Moolhuijzen P."/>
            <person name="Goolsby J.A."/>
            <person name="Tidwell J."/>
            <person name="Bellgard S.E."/>
            <person name="Bellgard M.I."/>
        </authorList>
    </citation>
    <scope>NUCLEOTIDE SEQUENCE</scope>
    <source>
        <tissue evidence="1">Shoot tissue taken approximately 20 cm above the soil surface</tissue>
    </source>
</reference>
<proteinExistence type="predicted"/>
<organism evidence="1">
    <name type="scientific">Arundo donax</name>
    <name type="common">Giant reed</name>
    <name type="synonym">Donax arundinaceus</name>
    <dbReference type="NCBI Taxonomy" id="35708"/>
    <lineage>
        <taxon>Eukaryota</taxon>
        <taxon>Viridiplantae</taxon>
        <taxon>Streptophyta</taxon>
        <taxon>Embryophyta</taxon>
        <taxon>Tracheophyta</taxon>
        <taxon>Spermatophyta</taxon>
        <taxon>Magnoliopsida</taxon>
        <taxon>Liliopsida</taxon>
        <taxon>Poales</taxon>
        <taxon>Poaceae</taxon>
        <taxon>PACMAD clade</taxon>
        <taxon>Arundinoideae</taxon>
        <taxon>Arundineae</taxon>
        <taxon>Arundo</taxon>
    </lineage>
</organism>
<evidence type="ECO:0000313" key="1">
    <source>
        <dbReference type="EMBL" id="JAE34108.1"/>
    </source>
</evidence>
<protein>
    <submittedName>
        <fullName evidence="1">Uncharacterized protein</fullName>
    </submittedName>
</protein>
<dbReference type="AlphaFoldDB" id="A0A0A9HMM0"/>
<sequence>MYKWAKVFVFLLCVLKYLACLCVIVLETTIQIINICWCMVNITRQDFLLQFFGLGF</sequence>
<accession>A0A0A9HMM0</accession>